<organism evidence="4 5">
    <name type="scientific">Richelia intracellularis HH01</name>
    <dbReference type="NCBI Taxonomy" id="1165094"/>
    <lineage>
        <taxon>Bacteria</taxon>
        <taxon>Bacillati</taxon>
        <taxon>Cyanobacteriota</taxon>
        <taxon>Cyanophyceae</taxon>
        <taxon>Nostocales</taxon>
        <taxon>Nostocaceae</taxon>
        <taxon>Richelia</taxon>
    </lineage>
</organism>
<dbReference type="Pfam" id="PF00675">
    <property type="entry name" value="Peptidase_M16"/>
    <property type="match status" value="2"/>
</dbReference>
<evidence type="ECO:0000259" key="2">
    <source>
        <dbReference type="Pfam" id="PF00675"/>
    </source>
</evidence>
<dbReference type="PANTHER" id="PTHR11851">
    <property type="entry name" value="METALLOPROTEASE"/>
    <property type="match status" value="1"/>
</dbReference>
<feature type="domain" description="Peptidase M16 N-terminal" evidence="2">
    <location>
        <begin position="74"/>
        <end position="219"/>
    </location>
</feature>
<gene>
    <name evidence="4" type="ORF">RINTHH_3660</name>
</gene>
<feature type="domain" description="Peptidase M16 C-terminal" evidence="3">
    <location>
        <begin position="695"/>
        <end position="875"/>
    </location>
</feature>
<dbReference type="AlphaFoldDB" id="M1X4P8"/>
<dbReference type="GO" id="GO:0008233">
    <property type="term" value="F:peptidase activity"/>
    <property type="evidence" value="ECO:0007669"/>
    <property type="project" value="UniProtKB-KW"/>
</dbReference>
<dbReference type="OrthoDB" id="9811314at2"/>
<dbReference type="InterPro" id="IPR007863">
    <property type="entry name" value="Peptidase_M16_C"/>
</dbReference>
<dbReference type="Proteomes" id="UP000053051">
    <property type="component" value="Unassembled WGS sequence"/>
</dbReference>
<accession>M1X4P8</accession>
<dbReference type="GO" id="GO:0046872">
    <property type="term" value="F:metal ion binding"/>
    <property type="evidence" value="ECO:0007669"/>
    <property type="project" value="InterPro"/>
</dbReference>
<feature type="domain" description="Peptidase M16 C-terminal" evidence="3">
    <location>
        <begin position="225"/>
        <end position="406"/>
    </location>
</feature>
<dbReference type="Pfam" id="PF05193">
    <property type="entry name" value="Peptidase_M16_C"/>
    <property type="match status" value="2"/>
</dbReference>
<dbReference type="EMBL" id="CAIY01000018">
    <property type="protein sequence ID" value="CCH66521.1"/>
    <property type="molecule type" value="Genomic_DNA"/>
</dbReference>
<reference evidence="4 5" key="1">
    <citation type="submission" date="2012-05" db="EMBL/GenBank/DDBJ databases">
        <authorList>
            <person name="Hilton J."/>
        </authorList>
    </citation>
    <scope>NUCLEOTIDE SEQUENCE [LARGE SCALE GENOMIC DNA]</scope>
    <source>
        <strain evidence="4 5">HH01</strain>
    </source>
</reference>
<comment type="caution">
    <text evidence="4">The sequence shown here is derived from an EMBL/GenBank/DDBJ whole genome shotgun (WGS) entry which is preliminary data.</text>
</comment>
<name>M1X4P8_9NOST</name>
<dbReference type="RefSeq" id="WP_008232084.1">
    <property type="nucleotide sequence ID" value="NZ_CAIY01000018.1"/>
</dbReference>
<dbReference type="STRING" id="1165094.RINTHH_3660"/>
<keyword evidence="4" id="KW-0645">Protease</keyword>
<evidence type="ECO:0000313" key="4">
    <source>
        <dbReference type="EMBL" id="CCH66521.1"/>
    </source>
</evidence>
<dbReference type="Gene3D" id="3.30.830.10">
    <property type="entry name" value="Metalloenzyme, LuxS/M16 peptidase-like"/>
    <property type="match status" value="4"/>
</dbReference>
<evidence type="ECO:0000256" key="1">
    <source>
        <dbReference type="ARBA" id="ARBA00007261"/>
    </source>
</evidence>
<dbReference type="SUPFAM" id="SSF63411">
    <property type="entry name" value="LuxS/MPP-like metallohydrolase"/>
    <property type="match status" value="4"/>
</dbReference>
<keyword evidence="4" id="KW-0378">Hydrolase</keyword>
<dbReference type="InterPro" id="IPR011765">
    <property type="entry name" value="Pept_M16_N"/>
</dbReference>
<reference evidence="5" key="2">
    <citation type="submission" date="2016-01" db="EMBL/GenBank/DDBJ databases">
        <title>Diatom-associated endosymboitic cyanobacterium lacks core nitrogen metabolism enzymes.</title>
        <authorList>
            <person name="Hilton J.A."/>
            <person name="Foster R.A."/>
            <person name="Tripp H.J."/>
            <person name="Carter B.J."/>
            <person name="Zehr J.P."/>
            <person name="Villareal T.A."/>
        </authorList>
    </citation>
    <scope>NUCLEOTIDE SEQUENCE [LARGE SCALE GENOMIC DNA]</scope>
    <source>
        <strain evidence="5">HH01</strain>
    </source>
</reference>
<dbReference type="InterPro" id="IPR050361">
    <property type="entry name" value="MPP/UQCRC_Complex"/>
</dbReference>
<dbReference type="InterPro" id="IPR011249">
    <property type="entry name" value="Metalloenz_LuxS/M16"/>
</dbReference>
<proteinExistence type="inferred from homology"/>
<sequence>MPVSYLLRRYRTPLLLFIICLVAVISWRGSQLAYIRVAITPRSVGSRIMEVLPLNNKPLTKDVQKKVLKNGLTILTKEVHSSPVVTLQVWYKLGSRDEETGLNGIAHQLEHVMFQGTKKRPIQFGRLFNALGGEWNAFTGYDHTAYYETVESNKLFALLELEADRLRNALINAKALEIEKRVVISELQGYENSVDYRLGSAILKQKFPNHAYGLPVGGTKADVQKLNVEQVRKYYRNFYRPDNAVLVIVGDFNRKKTMEMVGKTFGKIPKPLQPIKRTRIAKTLDSYKIASDPIVLKGPGNTALVQAVYPIPDVNHEDIPVLDVINYILSMDKNSYLERALVKSGLATEIKTYLPKLSAGGWYEILVKANPKQDLSKIDDAMKVEVAKLAQQPVTQQEVKRAQMKLTASLILDNRDITNQGIQLGNDETVTGDYRYTDKYLAALNRVSVGDVQRVNRKYLNPEVRTVGFFQPTFNYKDSKSPSSVANSSTGEIIDFPEHQSPINEVEEKDFIQMSEYLPIVDFGPMVQEPTLPQQFSLDNGLKLLLLPDQNTPTVTLNGYVKAGQEFDPENKGGLAAMVAANLMSGTREQDGILIANNLASRGAGLEFESYREGVAIRGSSLSADLPMLIRVLADVIKNPIFPEKELEISRKKALSKLAENSEDPTEVAIKTFVQSVYPKHHPLHKFPSDNSLNSINREDLISFNAKHYRPESTTLVLTGNFEVQQVYSLIKEEFSDWKAKIPAPSLKYPNVDIPENLVQLNPVVNDKAQAITYIGHQGIKRQDSRYYATLVLNQILGGDTVSSRLGAEIRDRQGLTYGIYSSVNAGNNFGTFAIEMQTAPEDARQAIASTRKLMEDLHCQGVTAREVEAAKRTLISNYNVSLAQPEELANQILMNEVYGFTPGELHKFTAKIKDVSLKQVNKVARELLHPDKVIVVTTSPSIVIEKGYKQTK</sequence>
<feature type="domain" description="Peptidase M16 N-terminal" evidence="2">
    <location>
        <begin position="549"/>
        <end position="676"/>
    </location>
</feature>
<protein>
    <submittedName>
        <fullName evidence="4">ZINC PROTEASE</fullName>
    </submittedName>
</protein>
<evidence type="ECO:0000259" key="3">
    <source>
        <dbReference type="Pfam" id="PF05193"/>
    </source>
</evidence>
<dbReference type="PANTHER" id="PTHR11851:SF49">
    <property type="entry name" value="MITOCHONDRIAL-PROCESSING PEPTIDASE SUBUNIT ALPHA"/>
    <property type="match status" value="1"/>
</dbReference>
<dbReference type="GO" id="GO:0006508">
    <property type="term" value="P:proteolysis"/>
    <property type="evidence" value="ECO:0007669"/>
    <property type="project" value="UniProtKB-KW"/>
</dbReference>
<evidence type="ECO:0000313" key="5">
    <source>
        <dbReference type="Proteomes" id="UP000053051"/>
    </source>
</evidence>
<comment type="similarity">
    <text evidence="1">Belongs to the peptidase M16 family.</text>
</comment>
<keyword evidence="5" id="KW-1185">Reference proteome</keyword>